<organism evidence="2 3">
    <name type="scientific">Aureobasidium melanogenum</name>
    <name type="common">Aureobasidium pullulans var. melanogenum</name>
    <dbReference type="NCBI Taxonomy" id="46634"/>
    <lineage>
        <taxon>Eukaryota</taxon>
        <taxon>Fungi</taxon>
        <taxon>Dikarya</taxon>
        <taxon>Ascomycota</taxon>
        <taxon>Pezizomycotina</taxon>
        <taxon>Dothideomycetes</taxon>
        <taxon>Dothideomycetidae</taxon>
        <taxon>Dothideales</taxon>
        <taxon>Saccotheciaceae</taxon>
        <taxon>Aureobasidium</taxon>
    </lineage>
</organism>
<feature type="transmembrane region" description="Helical" evidence="1">
    <location>
        <begin position="55"/>
        <end position="71"/>
    </location>
</feature>
<proteinExistence type="predicted"/>
<keyword evidence="1" id="KW-0472">Membrane</keyword>
<reference evidence="2" key="2">
    <citation type="submission" date="2021-08" db="EMBL/GenBank/DDBJ databases">
        <authorList>
            <person name="Gostincar C."/>
            <person name="Sun X."/>
            <person name="Song Z."/>
            <person name="Gunde-Cimerman N."/>
        </authorList>
    </citation>
    <scope>NUCLEOTIDE SEQUENCE</scope>
    <source>
        <strain evidence="2">EXF-9298</strain>
    </source>
</reference>
<gene>
    <name evidence="2" type="ORF">KCU98_g542</name>
</gene>
<reference evidence="2" key="1">
    <citation type="journal article" date="2021" name="J Fungi (Basel)">
        <title>Virulence traits and population genomics of the black yeast Aureobasidium melanogenum.</title>
        <authorList>
            <person name="Cernosa A."/>
            <person name="Sun X."/>
            <person name="Gostincar C."/>
            <person name="Fang C."/>
            <person name="Gunde-Cimerman N."/>
            <person name="Song Z."/>
        </authorList>
    </citation>
    <scope>NUCLEOTIDE SEQUENCE</scope>
    <source>
        <strain evidence="2">EXF-9298</strain>
    </source>
</reference>
<dbReference type="AlphaFoldDB" id="A0A9P8G544"/>
<keyword evidence="1" id="KW-0812">Transmembrane</keyword>
<name>A0A9P8G544_AURME</name>
<feature type="non-terminal residue" evidence="2">
    <location>
        <position position="1"/>
    </location>
</feature>
<dbReference type="Proteomes" id="UP000729357">
    <property type="component" value="Unassembled WGS sequence"/>
</dbReference>
<keyword evidence="1" id="KW-1133">Transmembrane helix</keyword>
<sequence length="73" mass="8848">MIVPIALVIDYFFFMLSGLLMFYSLVHVMQFISFFHRDEIPWREILTIGYIVRDVFLYVYIFINLVALLLHNR</sequence>
<evidence type="ECO:0000313" key="2">
    <source>
        <dbReference type="EMBL" id="KAG9991268.1"/>
    </source>
</evidence>
<accession>A0A9P8G544</accession>
<dbReference type="EMBL" id="JAHFXS010000004">
    <property type="protein sequence ID" value="KAG9991268.1"/>
    <property type="molecule type" value="Genomic_DNA"/>
</dbReference>
<comment type="caution">
    <text evidence="2">The sequence shown here is derived from an EMBL/GenBank/DDBJ whole genome shotgun (WGS) entry which is preliminary data.</text>
</comment>
<protein>
    <submittedName>
        <fullName evidence="2">Uncharacterized protein</fullName>
    </submittedName>
</protein>
<keyword evidence="3" id="KW-1185">Reference proteome</keyword>
<evidence type="ECO:0000313" key="3">
    <source>
        <dbReference type="Proteomes" id="UP000729357"/>
    </source>
</evidence>
<evidence type="ECO:0000256" key="1">
    <source>
        <dbReference type="SAM" id="Phobius"/>
    </source>
</evidence>
<feature type="transmembrane region" description="Helical" evidence="1">
    <location>
        <begin position="12"/>
        <end position="35"/>
    </location>
</feature>